<dbReference type="Pfam" id="PF19239">
    <property type="entry name" value="GIY_YIG_domain"/>
    <property type="match status" value="1"/>
</dbReference>
<evidence type="ECO:0000256" key="1">
    <source>
        <dbReference type="SAM" id="MobiDB-lite"/>
    </source>
</evidence>
<gene>
    <name evidence="2" type="ORF">PEVE_00020702</name>
</gene>
<proteinExistence type="predicted"/>
<comment type="caution">
    <text evidence="2">The sequence shown here is derived from an EMBL/GenBank/DDBJ whole genome shotgun (WGS) entry which is preliminary data.</text>
</comment>
<organism evidence="2 3">
    <name type="scientific">Porites evermanni</name>
    <dbReference type="NCBI Taxonomy" id="104178"/>
    <lineage>
        <taxon>Eukaryota</taxon>
        <taxon>Metazoa</taxon>
        <taxon>Cnidaria</taxon>
        <taxon>Anthozoa</taxon>
        <taxon>Hexacorallia</taxon>
        <taxon>Scleractinia</taxon>
        <taxon>Fungiina</taxon>
        <taxon>Poritidae</taxon>
        <taxon>Porites</taxon>
    </lineage>
</organism>
<feature type="region of interest" description="Disordered" evidence="1">
    <location>
        <begin position="1"/>
        <end position="20"/>
    </location>
</feature>
<dbReference type="EMBL" id="CALNXI010002779">
    <property type="protein sequence ID" value="CAH3190677.1"/>
    <property type="molecule type" value="Genomic_DNA"/>
</dbReference>
<accession>A0ABN8SJ02</accession>
<evidence type="ECO:0000313" key="3">
    <source>
        <dbReference type="Proteomes" id="UP001159427"/>
    </source>
</evidence>
<dbReference type="Proteomes" id="UP001159427">
    <property type="component" value="Unassembled WGS sequence"/>
</dbReference>
<evidence type="ECO:0000313" key="2">
    <source>
        <dbReference type="EMBL" id="CAH3190677.1"/>
    </source>
</evidence>
<keyword evidence="3" id="KW-1185">Reference proteome</keyword>
<protein>
    <submittedName>
        <fullName evidence="2">Uncharacterized protein</fullName>
    </submittedName>
</protein>
<reference evidence="2 3" key="1">
    <citation type="submission" date="2022-05" db="EMBL/GenBank/DDBJ databases">
        <authorList>
            <consortium name="Genoscope - CEA"/>
            <person name="William W."/>
        </authorList>
    </citation>
    <scope>NUCLEOTIDE SEQUENCE [LARGE SCALE GENOMIC DNA]</scope>
</reference>
<sequence length="165" mass="19259">MAGPRLEREKSKLRPPQSQEWSNWKKAMVPVVTNGYTKNRGRNQEGFIWKSILEEGTIPSDLCGIYEWRTIRQGQPKRVVYVESTCTRGRRGPFHRLQNRILGYCSTGNQKTALINDALRRGYKLDVRYKVANDEEDAKTQENELLEKYNYAWNIRNNGLRAILP</sequence>
<feature type="compositionally biased region" description="Basic and acidic residues" evidence="1">
    <location>
        <begin position="1"/>
        <end position="12"/>
    </location>
</feature>
<name>A0ABN8SJ02_9CNID</name>